<gene>
    <name evidence="10" type="ORF">GEU84_002005</name>
</gene>
<comment type="caution">
    <text evidence="10">The sequence shown here is derived from an EMBL/GenBank/DDBJ whole genome shotgun (WGS) entry which is preliminary data.</text>
</comment>
<dbReference type="RefSeq" id="WP_152823816.1">
    <property type="nucleotide sequence ID" value="NZ_WHUT02000001.1"/>
</dbReference>
<evidence type="ECO:0000256" key="7">
    <source>
        <dbReference type="SAM" id="Phobius"/>
    </source>
</evidence>
<feature type="transmembrane region" description="Helical" evidence="7">
    <location>
        <begin position="40"/>
        <end position="60"/>
    </location>
</feature>
<dbReference type="PRINTS" id="PR00344">
    <property type="entry name" value="BCTRLSENSOR"/>
</dbReference>
<evidence type="ECO:0000259" key="9">
    <source>
        <dbReference type="PROSITE" id="PS50110"/>
    </source>
</evidence>
<evidence type="ECO:0000313" key="10">
    <source>
        <dbReference type="EMBL" id="NUB43144.1"/>
    </source>
</evidence>
<organism evidence="10 11">
    <name type="scientific">Fertoeibacter niger</name>
    <dbReference type="NCBI Taxonomy" id="2656921"/>
    <lineage>
        <taxon>Bacteria</taxon>
        <taxon>Pseudomonadati</taxon>
        <taxon>Pseudomonadota</taxon>
        <taxon>Alphaproteobacteria</taxon>
        <taxon>Rhodobacterales</taxon>
        <taxon>Paracoccaceae</taxon>
        <taxon>Fertoeibacter</taxon>
    </lineage>
</organism>
<feature type="transmembrane region" description="Helical" evidence="7">
    <location>
        <begin position="66"/>
        <end position="88"/>
    </location>
</feature>
<keyword evidence="7" id="KW-0812">Transmembrane</keyword>
<evidence type="ECO:0000256" key="6">
    <source>
        <dbReference type="PROSITE-ProRule" id="PRU00169"/>
    </source>
</evidence>
<dbReference type="SMART" id="SM00387">
    <property type="entry name" value="HATPase_c"/>
    <property type="match status" value="1"/>
</dbReference>
<feature type="transmembrane region" description="Helical" evidence="7">
    <location>
        <begin position="6"/>
        <end position="28"/>
    </location>
</feature>
<sequence length="620" mass="64881">MNTAVEISVIVVVAAAMVAFALVICLLSRRRSGDAAFERGMLWLVGGNVLLLLAAAGMMLHLQLPFALSAFLVLGGAHLGIVAGFCGLQSGLGLAPRLRLFSWFSTAVLLGQASVALLAETALPLFVTSSAINGVMALVMARLLWPAVRSFGVELSVLVTLPFFVIALGYSLRLLAVALGMPDAVLITSSAVIAFVLAFSALQWAFALIALRAARLNRSLARERQQAQDLARARTRFLAHMSHEIRTPLNGVLGLVDVLAADLTDRAARETVAQIQTSGTLLVHILNDVLDMAKLEAGAVRTESVPFAPGALLRQIATSFGPQCRAGGVTLTMAEAPETAGHWSGDPHRISQIVHNILGNAVKFSPGGAVSLSLSAPASGGLLFEITDTGIGMTEAQITALFQEFMQADSDITRRFGGTGLGMAITHRLVTLMGGTISAASAPGVGTRFAVALPLERVAAPAQPVVLDLPAAPADLARLRVLCADDSRTNRLVLEKMLRPMGIDPVIVEDGQAAVAAATAAAFDVYLFDISMPGLSGLETLHLIRGVETAQRRSPARAVAVTANVMAEDVAHYLASGFETHLAKPIRLPALRGLLEGLMPTEAGFAGPGAARGPALRDLI</sequence>
<dbReference type="Pfam" id="PF00072">
    <property type="entry name" value="Response_reg"/>
    <property type="match status" value="1"/>
</dbReference>
<feature type="transmembrane region" description="Helical" evidence="7">
    <location>
        <begin position="125"/>
        <end position="145"/>
    </location>
</feature>
<keyword evidence="7" id="KW-1133">Transmembrane helix</keyword>
<dbReference type="Pfam" id="PF00512">
    <property type="entry name" value="HisKA"/>
    <property type="match status" value="1"/>
</dbReference>
<dbReference type="PROSITE" id="PS50109">
    <property type="entry name" value="HIS_KIN"/>
    <property type="match status" value="1"/>
</dbReference>
<feature type="transmembrane region" description="Helical" evidence="7">
    <location>
        <begin position="157"/>
        <end position="179"/>
    </location>
</feature>
<dbReference type="SUPFAM" id="SSF52172">
    <property type="entry name" value="CheY-like"/>
    <property type="match status" value="1"/>
</dbReference>
<feature type="transmembrane region" description="Helical" evidence="7">
    <location>
        <begin position="100"/>
        <end position="119"/>
    </location>
</feature>
<dbReference type="InterPro" id="IPR005467">
    <property type="entry name" value="His_kinase_dom"/>
</dbReference>
<keyword evidence="5" id="KW-0418">Kinase</keyword>
<dbReference type="AlphaFoldDB" id="A0A8X8KJF0"/>
<dbReference type="Pfam" id="PF02518">
    <property type="entry name" value="HATPase_c"/>
    <property type="match status" value="1"/>
</dbReference>
<dbReference type="Gene3D" id="1.10.287.130">
    <property type="match status" value="1"/>
</dbReference>
<dbReference type="CDD" id="cd00082">
    <property type="entry name" value="HisKA"/>
    <property type="match status" value="1"/>
</dbReference>
<evidence type="ECO:0000256" key="1">
    <source>
        <dbReference type="ARBA" id="ARBA00000085"/>
    </source>
</evidence>
<evidence type="ECO:0000259" key="8">
    <source>
        <dbReference type="PROSITE" id="PS50109"/>
    </source>
</evidence>
<evidence type="ECO:0000313" key="11">
    <source>
        <dbReference type="Proteomes" id="UP000484076"/>
    </source>
</evidence>
<feature type="transmembrane region" description="Helical" evidence="7">
    <location>
        <begin position="191"/>
        <end position="214"/>
    </location>
</feature>
<dbReference type="SUPFAM" id="SSF55874">
    <property type="entry name" value="ATPase domain of HSP90 chaperone/DNA topoisomerase II/histidine kinase"/>
    <property type="match status" value="1"/>
</dbReference>
<feature type="modified residue" description="4-aspartylphosphate" evidence="6">
    <location>
        <position position="529"/>
    </location>
</feature>
<evidence type="ECO:0000256" key="5">
    <source>
        <dbReference type="ARBA" id="ARBA00022777"/>
    </source>
</evidence>
<keyword evidence="7" id="KW-0472">Membrane</keyword>
<dbReference type="PANTHER" id="PTHR43047">
    <property type="entry name" value="TWO-COMPONENT HISTIDINE PROTEIN KINASE"/>
    <property type="match status" value="1"/>
</dbReference>
<dbReference type="InterPro" id="IPR036097">
    <property type="entry name" value="HisK_dim/P_sf"/>
</dbReference>
<keyword evidence="3 6" id="KW-0597">Phosphoprotein</keyword>
<name>A0A8X8KJF0_9RHOB</name>
<feature type="domain" description="Histidine kinase" evidence="8">
    <location>
        <begin position="240"/>
        <end position="457"/>
    </location>
</feature>
<dbReference type="SUPFAM" id="SSF47384">
    <property type="entry name" value="Homodimeric domain of signal transducing histidine kinase"/>
    <property type="match status" value="1"/>
</dbReference>
<dbReference type="EMBL" id="WHUT02000001">
    <property type="protein sequence ID" value="NUB43144.1"/>
    <property type="molecule type" value="Genomic_DNA"/>
</dbReference>
<proteinExistence type="predicted"/>
<evidence type="ECO:0000256" key="4">
    <source>
        <dbReference type="ARBA" id="ARBA00022679"/>
    </source>
</evidence>
<dbReference type="Gene3D" id="3.40.50.2300">
    <property type="match status" value="1"/>
</dbReference>
<dbReference type="InterPro" id="IPR004358">
    <property type="entry name" value="Sig_transdc_His_kin-like_C"/>
</dbReference>
<dbReference type="InterPro" id="IPR036890">
    <property type="entry name" value="HATPase_C_sf"/>
</dbReference>
<evidence type="ECO:0000256" key="3">
    <source>
        <dbReference type="ARBA" id="ARBA00022553"/>
    </source>
</evidence>
<dbReference type="Gene3D" id="3.30.565.10">
    <property type="entry name" value="Histidine kinase-like ATPase, C-terminal domain"/>
    <property type="match status" value="1"/>
</dbReference>
<reference evidence="10" key="1">
    <citation type="submission" date="2020-05" db="EMBL/GenBank/DDBJ databases">
        <title>Fertoebacter nigrum gen. nov., sp. nov., a new member of the family Rhodobacteraceae.</title>
        <authorList>
            <person name="Szuroczki S."/>
            <person name="Abbaszade G."/>
            <person name="Buni D."/>
            <person name="Schumann P."/>
            <person name="Toth E."/>
        </authorList>
    </citation>
    <scope>NUCLEOTIDE SEQUENCE</scope>
    <source>
        <strain evidence="10">RG-N-1a</strain>
    </source>
</reference>
<dbReference type="SMART" id="SM00388">
    <property type="entry name" value="HisKA"/>
    <property type="match status" value="1"/>
</dbReference>
<feature type="domain" description="Response regulatory" evidence="9">
    <location>
        <begin position="480"/>
        <end position="599"/>
    </location>
</feature>
<dbReference type="InterPro" id="IPR011006">
    <property type="entry name" value="CheY-like_superfamily"/>
</dbReference>
<dbReference type="InterPro" id="IPR003661">
    <property type="entry name" value="HisK_dim/P_dom"/>
</dbReference>
<evidence type="ECO:0000256" key="2">
    <source>
        <dbReference type="ARBA" id="ARBA00012438"/>
    </source>
</evidence>
<comment type="catalytic activity">
    <reaction evidence="1">
        <text>ATP + protein L-histidine = ADP + protein N-phospho-L-histidine.</text>
        <dbReference type="EC" id="2.7.13.3"/>
    </reaction>
</comment>
<dbReference type="InterPro" id="IPR001789">
    <property type="entry name" value="Sig_transdc_resp-reg_receiver"/>
</dbReference>
<dbReference type="SMART" id="SM00448">
    <property type="entry name" value="REC"/>
    <property type="match status" value="1"/>
</dbReference>
<dbReference type="Proteomes" id="UP000484076">
    <property type="component" value="Unassembled WGS sequence"/>
</dbReference>
<protein>
    <recommendedName>
        <fullName evidence="2">histidine kinase</fullName>
        <ecNumber evidence="2">2.7.13.3</ecNumber>
    </recommendedName>
</protein>
<keyword evidence="11" id="KW-1185">Reference proteome</keyword>
<dbReference type="InterPro" id="IPR003594">
    <property type="entry name" value="HATPase_dom"/>
</dbReference>
<dbReference type="PANTHER" id="PTHR43047:SF78">
    <property type="entry name" value="SENSORY_REGULATORY PROTEIN RPFC"/>
    <property type="match status" value="1"/>
</dbReference>
<keyword evidence="4" id="KW-0808">Transferase</keyword>
<dbReference type="GO" id="GO:0000155">
    <property type="term" value="F:phosphorelay sensor kinase activity"/>
    <property type="evidence" value="ECO:0007669"/>
    <property type="project" value="InterPro"/>
</dbReference>
<dbReference type="CDD" id="cd16922">
    <property type="entry name" value="HATPase_EvgS-ArcB-TorS-like"/>
    <property type="match status" value="1"/>
</dbReference>
<accession>A0A8X8KJF0</accession>
<dbReference type="EC" id="2.7.13.3" evidence="2"/>
<dbReference type="PROSITE" id="PS50110">
    <property type="entry name" value="RESPONSE_REGULATORY"/>
    <property type="match status" value="1"/>
</dbReference>
<dbReference type="CDD" id="cd17546">
    <property type="entry name" value="REC_hyHK_CKI1_RcsC-like"/>
    <property type="match status" value="1"/>
</dbReference>